<name>A0A7W8UEV6_9HYPH</name>
<dbReference type="Pfam" id="PF01729">
    <property type="entry name" value="QRPTase_C"/>
    <property type="match status" value="1"/>
</dbReference>
<dbReference type="SUPFAM" id="SSF51690">
    <property type="entry name" value="Nicotinate/Quinolinate PRTase C-terminal domain-like"/>
    <property type="match status" value="1"/>
</dbReference>
<evidence type="ECO:0000256" key="12">
    <source>
        <dbReference type="PIRNR" id="PIRNR006250"/>
    </source>
</evidence>
<accession>A0A7W8UEV6</accession>
<dbReference type="GO" id="GO:0034213">
    <property type="term" value="P:quinolinate catabolic process"/>
    <property type="evidence" value="ECO:0007669"/>
    <property type="project" value="TreeGrafter"/>
</dbReference>
<dbReference type="AlphaFoldDB" id="A0A7W8UEV6"/>
<evidence type="ECO:0000256" key="11">
    <source>
        <dbReference type="ARBA" id="ARBA00069173"/>
    </source>
</evidence>
<dbReference type="PIRSF" id="PIRSF006250">
    <property type="entry name" value="NadC_ModD"/>
    <property type="match status" value="1"/>
</dbReference>
<dbReference type="InterPro" id="IPR022412">
    <property type="entry name" value="Quinolinate_PRibosylTrfase_N"/>
</dbReference>
<evidence type="ECO:0000256" key="5">
    <source>
        <dbReference type="ARBA" id="ARBA00011944"/>
    </source>
</evidence>
<organism evidence="15 16">
    <name type="scientific">Rhizobium giardinii</name>
    <dbReference type="NCBI Taxonomy" id="56731"/>
    <lineage>
        <taxon>Bacteria</taxon>
        <taxon>Pseudomonadati</taxon>
        <taxon>Pseudomonadota</taxon>
        <taxon>Alphaproteobacteria</taxon>
        <taxon>Hyphomicrobiales</taxon>
        <taxon>Rhizobiaceae</taxon>
        <taxon>Rhizobium/Agrobacterium group</taxon>
        <taxon>Rhizobium</taxon>
    </lineage>
</organism>
<evidence type="ECO:0000256" key="3">
    <source>
        <dbReference type="ARBA" id="ARBA00009400"/>
    </source>
</evidence>
<comment type="catalytic activity">
    <reaction evidence="10">
        <text>nicotinate beta-D-ribonucleotide + CO2 + diphosphate = quinolinate + 5-phospho-alpha-D-ribose 1-diphosphate + 2 H(+)</text>
        <dbReference type="Rhea" id="RHEA:12733"/>
        <dbReference type="ChEBI" id="CHEBI:15378"/>
        <dbReference type="ChEBI" id="CHEBI:16526"/>
        <dbReference type="ChEBI" id="CHEBI:29959"/>
        <dbReference type="ChEBI" id="CHEBI:33019"/>
        <dbReference type="ChEBI" id="CHEBI:57502"/>
        <dbReference type="ChEBI" id="CHEBI:58017"/>
        <dbReference type="EC" id="2.4.2.19"/>
    </reaction>
</comment>
<dbReference type="InterPro" id="IPR004393">
    <property type="entry name" value="NadC"/>
</dbReference>
<evidence type="ECO:0000256" key="6">
    <source>
        <dbReference type="ARBA" id="ARBA00022642"/>
    </source>
</evidence>
<evidence type="ECO:0000256" key="2">
    <source>
        <dbReference type="ARBA" id="ARBA00004893"/>
    </source>
</evidence>
<dbReference type="EC" id="2.4.2.19" evidence="5"/>
<comment type="function">
    <text evidence="1">Involved in the catabolism of quinolinic acid (QA).</text>
</comment>
<dbReference type="InterPro" id="IPR002638">
    <property type="entry name" value="Quinolinate_PRibosylTrfase_C"/>
</dbReference>
<dbReference type="UniPathway" id="UPA00253">
    <property type="reaction ID" value="UER00331"/>
</dbReference>
<dbReference type="GO" id="GO:0005737">
    <property type="term" value="C:cytoplasm"/>
    <property type="evidence" value="ECO:0007669"/>
    <property type="project" value="TreeGrafter"/>
</dbReference>
<evidence type="ECO:0000259" key="14">
    <source>
        <dbReference type="Pfam" id="PF02749"/>
    </source>
</evidence>
<dbReference type="NCBIfam" id="TIGR00078">
    <property type="entry name" value="nadC"/>
    <property type="match status" value="1"/>
</dbReference>
<keyword evidence="8 12" id="KW-0808">Transferase</keyword>
<dbReference type="FunFam" id="3.90.1170.20:FF:000001">
    <property type="entry name" value="Nicotinate-nucleotide diphosphorylase (Carboxylating)"/>
    <property type="match status" value="1"/>
</dbReference>
<evidence type="ECO:0000256" key="8">
    <source>
        <dbReference type="ARBA" id="ARBA00022679"/>
    </source>
</evidence>
<keyword evidence="16" id="KW-1185">Reference proteome</keyword>
<keyword evidence="7 12" id="KW-0328">Glycosyltransferase</keyword>
<evidence type="ECO:0000256" key="7">
    <source>
        <dbReference type="ARBA" id="ARBA00022676"/>
    </source>
</evidence>
<comment type="subunit">
    <text evidence="4">Hexamer formed by 3 homodimers.</text>
</comment>
<dbReference type="SUPFAM" id="SSF54675">
    <property type="entry name" value="Nicotinate/Quinolinate PRTase N-terminal domain-like"/>
    <property type="match status" value="1"/>
</dbReference>
<dbReference type="CDD" id="cd01572">
    <property type="entry name" value="QPRTase"/>
    <property type="match status" value="1"/>
</dbReference>
<comment type="similarity">
    <text evidence="3 12">Belongs to the NadC/ModD family.</text>
</comment>
<protein>
    <recommendedName>
        <fullName evidence="11">Probable nicotinate-nucleotide pyrophosphorylase [carboxylating]</fullName>
        <ecNumber evidence="5">2.4.2.19</ecNumber>
    </recommendedName>
    <alternativeName>
        <fullName evidence="9">Quinolinate phosphoribosyltransferase [decarboxylating]</fullName>
    </alternativeName>
</protein>
<dbReference type="InterPro" id="IPR027277">
    <property type="entry name" value="NadC/ModD"/>
</dbReference>
<comment type="caution">
    <text evidence="15">The sequence shown here is derived from an EMBL/GenBank/DDBJ whole genome shotgun (WGS) entry which is preliminary data.</text>
</comment>
<dbReference type="InterPro" id="IPR013785">
    <property type="entry name" value="Aldolase_TIM"/>
</dbReference>
<feature type="domain" description="Quinolinate phosphoribosyl transferase N-terminal" evidence="14">
    <location>
        <begin position="32"/>
        <end position="117"/>
    </location>
</feature>
<dbReference type="Pfam" id="PF02749">
    <property type="entry name" value="QRPTase_N"/>
    <property type="match status" value="1"/>
</dbReference>
<dbReference type="EMBL" id="JACHBK010000009">
    <property type="protein sequence ID" value="MBB5537489.1"/>
    <property type="molecule type" value="Genomic_DNA"/>
</dbReference>
<reference evidence="15 16" key="1">
    <citation type="submission" date="2020-08" db="EMBL/GenBank/DDBJ databases">
        <title>Genomic Encyclopedia of Type Strains, Phase IV (KMG-V): Genome sequencing to study the core and pangenomes of soil and plant-associated prokaryotes.</title>
        <authorList>
            <person name="Whitman W."/>
        </authorList>
    </citation>
    <scope>NUCLEOTIDE SEQUENCE [LARGE SCALE GENOMIC DNA]</scope>
    <source>
        <strain evidence="15 16">SEMIA 4084</strain>
    </source>
</reference>
<feature type="domain" description="Quinolinate phosphoribosyl transferase C-terminal" evidence="13">
    <location>
        <begin position="119"/>
        <end position="298"/>
    </location>
</feature>
<evidence type="ECO:0000313" key="15">
    <source>
        <dbReference type="EMBL" id="MBB5537489.1"/>
    </source>
</evidence>
<dbReference type="GO" id="GO:0004514">
    <property type="term" value="F:nicotinate-nucleotide diphosphorylase (carboxylating) activity"/>
    <property type="evidence" value="ECO:0007669"/>
    <property type="project" value="UniProtKB-EC"/>
</dbReference>
<dbReference type="InterPro" id="IPR036068">
    <property type="entry name" value="Nicotinate_pribotase-like_C"/>
</dbReference>
<keyword evidence="6" id="KW-0662">Pyridine nucleotide biosynthesis</keyword>
<dbReference type="GO" id="GO:0009435">
    <property type="term" value="P:NAD+ biosynthetic process"/>
    <property type="evidence" value="ECO:0007669"/>
    <property type="project" value="UniProtKB-UniPathway"/>
</dbReference>
<evidence type="ECO:0000256" key="9">
    <source>
        <dbReference type="ARBA" id="ARBA00033102"/>
    </source>
</evidence>
<dbReference type="Proteomes" id="UP000585507">
    <property type="component" value="Unassembled WGS sequence"/>
</dbReference>
<dbReference type="PANTHER" id="PTHR32179:SF3">
    <property type="entry name" value="NICOTINATE-NUCLEOTIDE PYROPHOSPHORYLASE [CARBOXYLATING]"/>
    <property type="match status" value="1"/>
</dbReference>
<evidence type="ECO:0000256" key="10">
    <source>
        <dbReference type="ARBA" id="ARBA00047445"/>
    </source>
</evidence>
<evidence type="ECO:0000313" key="16">
    <source>
        <dbReference type="Proteomes" id="UP000585507"/>
    </source>
</evidence>
<evidence type="ECO:0000256" key="4">
    <source>
        <dbReference type="ARBA" id="ARBA00011218"/>
    </source>
</evidence>
<gene>
    <name evidence="15" type="ORF">GGD55_004205</name>
</gene>
<comment type="pathway">
    <text evidence="2">Cofactor biosynthesis; NAD(+) biosynthesis; nicotinate D-ribonucleotide from quinolinate: step 1/1.</text>
</comment>
<dbReference type="Gene3D" id="3.90.1170.20">
    <property type="entry name" value="Quinolinate phosphoribosyl transferase, N-terminal domain"/>
    <property type="match status" value="1"/>
</dbReference>
<dbReference type="InterPro" id="IPR037128">
    <property type="entry name" value="Quinolinate_PRibosylTase_N_sf"/>
</dbReference>
<proteinExistence type="inferred from homology"/>
<evidence type="ECO:0000256" key="1">
    <source>
        <dbReference type="ARBA" id="ARBA00003237"/>
    </source>
</evidence>
<evidence type="ECO:0000259" key="13">
    <source>
        <dbReference type="Pfam" id="PF01729"/>
    </source>
</evidence>
<dbReference type="PANTHER" id="PTHR32179">
    <property type="entry name" value="NICOTINATE-NUCLEOTIDE PYROPHOSPHORYLASE [CARBOXYLATING]"/>
    <property type="match status" value="1"/>
</dbReference>
<sequence length="302" mass="31929">MSLTALRPELPALMAEEHVRAALLEDLGRAGDITTYATIAPDRTATAEMNARENGVVAGMELARTAFRLIDPAIRFDALVADGDRVHPGAVLARISGPARGLLSAERVALNFLMHLCGIATYTSKFASEIAHTRAKVCCTRKTIPGLRALEKYAVRLGGGSNHRYGLDDAILIKDNHIAVSGGVASAVNAARAYCGHLVKIEVEVDGLGQMREALTASPDVILLDNMAPDLLGQAVAVNAAHWHLSGDAYAGDPRRTKLEASGNVNFQTIRAIAETGVDYISTSKITMAAPTLDIGLDVVIG</sequence>
<dbReference type="Gene3D" id="3.20.20.70">
    <property type="entry name" value="Aldolase class I"/>
    <property type="match status" value="1"/>
</dbReference>
<dbReference type="FunFam" id="3.20.20.70:FF:000030">
    <property type="entry name" value="Nicotinate-nucleotide pyrophosphorylase, carboxylating"/>
    <property type="match status" value="1"/>
</dbReference>